<organism evidence="1 2">
    <name type="scientific">Candidatus Deianiraea vastatrix</name>
    <dbReference type="NCBI Taxonomy" id="2163644"/>
    <lineage>
        <taxon>Bacteria</taxon>
        <taxon>Pseudomonadati</taxon>
        <taxon>Pseudomonadota</taxon>
        <taxon>Alphaproteobacteria</taxon>
        <taxon>Rickettsiales</taxon>
        <taxon>Candidatus Deianiraeaceae</taxon>
        <taxon>Candidatus Deianiraea</taxon>
    </lineage>
</organism>
<protein>
    <submittedName>
        <fullName evidence="1">Uncharacterized protein</fullName>
    </submittedName>
</protein>
<evidence type="ECO:0000313" key="2">
    <source>
        <dbReference type="Proteomes" id="UP000321934"/>
    </source>
</evidence>
<evidence type="ECO:0000313" key="1">
    <source>
        <dbReference type="EMBL" id="QED23224.1"/>
    </source>
</evidence>
<gene>
    <name evidence="1" type="ORF">Deia_00423</name>
</gene>
<dbReference type="EMBL" id="CP029077">
    <property type="protein sequence ID" value="QED23224.1"/>
    <property type="molecule type" value="Genomic_DNA"/>
</dbReference>
<sequence>MAQDIIATKTKKQDEQEQRELPIIPRTKDKPLVFVKSKAVNNIPLRDKKHYQYGKQKNENYYNILKNGISGFQVPVSREIHDITPVSNNIYQTQPVQRVTDKVNSGKLYKTEIYQKALPANQQYYERLKNLRKTREEKGADVPNDVKLYNALEFVSILKNNNLDNIGYFNQSSGESRLQGYLKQMNYNLGDNKYIFSK</sequence>
<keyword evidence="2" id="KW-1185">Reference proteome</keyword>
<reference evidence="1 2" key="1">
    <citation type="journal article" date="2019" name="ISME J.">
        <title>Deianiraea, an extracellular bacterium associated with the ciliate Paramecium, suggests an alternative scenario for the evolution of Rickettsiales.</title>
        <authorList>
            <person name="Castelli M."/>
            <person name="Sabaneyeva E."/>
            <person name="Lanzoni O."/>
            <person name="Lebedeva N."/>
            <person name="Floriano A.M."/>
            <person name="Gaiarsa S."/>
            <person name="Benken K."/>
            <person name="Modeo L."/>
            <person name="Bandi C."/>
            <person name="Potekhin A."/>
            <person name="Sassera D."/>
            <person name="Petroni G."/>
        </authorList>
    </citation>
    <scope>NUCLEOTIDE SEQUENCE [LARGE SCALE GENOMIC DNA]</scope>
    <source>
        <strain evidence="1">CyL4-1</strain>
    </source>
</reference>
<name>A0A5B8XFU7_9RICK</name>
<accession>A0A5B8XFU7</accession>
<proteinExistence type="predicted"/>
<dbReference type="RefSeq" id="WP_146820511.1">
    <property type="nucleotide sequence ID" value="NZ_CP029077.1"/>
</dbReference>
<dbReference type="Proteomes" id="UP000321934">
    <property type="component" value="Chromosome"/>
</dbReference>
<dbReference type="AlphaFoldDB" id="A0A5B8XFU7"/>